<organism evidence="3 4">
    <name type="scientific">Theobroma cacao</name>
    <name type="common">Cacao</name>
    <name type="synonym">Cocoa</name>
    <dbReference type="NCBI Taxonomy" id="3641"/>
    <lineage>
        <taxon>Eukaryota</taxon>
        <taxon>Viridiplantae</taxon>
        <taxon>Streptophyta</taxon>
        <taxon>Embryophyta</taxon>
        <taxon>Tracheophyta</taxon>
        <taxon>Spermatophyta</taxon>
        <taxon>Magnoliopsida</taxon>
        <taxon>eudicotyledons</taxon>
        <taxon>Gunneridae</taxon>
        <taxon>Pentapetalae</taxon>
        <taxon>rosids</taxon>
        <taxon>malvids</taxon>
        <taxon>Malvales</taxon>
        <taxon>Malvaceae</taxon>
        <taxon>Byttnerioideae</taxon>
        <taxon>Theobroma</taxon>
    </lineage>
</organism>
<evidence type="ECO:0008006" key="5">
    <source>
        <dbReference type="Google" id="ProtNLM"/>
    </source>
</evidence>
<dbReference type="HOGENOM" id="CLU_740589_0_0_1"/>
<evidence type="ECO:0000259" key="1">
    <source>
        <dbReference type="Pfam" id="PF00078"/>
    </source>
</evidence>
<dbReference type="eggNOG" id="KOG1075">
    <property type="taxonomic scope" value="Eukaryota"/>
</dbReference>
<dbReference type="InterPro" id="IPR026960">
    <property type="entry name" value="RVT-Znf"/>
</dbReference>
<dbReference type="InParanoid" id="A0A061DJR9"/>
<keyword evidence="4" id="KW-1185">Reference proteome</keyword>
<protein>
    <recommendedName>
        <fullName evidence="5">Reverse transcriptase domain-containing protein</fullName>
    </recommendedName>
</protein>
<dbReference type="Proteomes" id="UP000026915">
    <property type="component" value="Chromosome 1"/>
</dbReference>
<dbReference type="Pfam" id="PF00078">
    <property type="entry name" value="RVT_1"/>
    <property type="match status" value="1"/>
</dbReference>
<proteinExistence type="predicted"/>
<feature type="domain" description="Reverse transcriptase" evidence="1">
    <location>
        <begin position="69"/>
        <end position="174"/>
    </location>
</feature>
<feature type="domain" description="Reverse transcriptase zinc-binding" evidence="2">
    <location>
        <begin position="213"/>
        <end position="302"/>
    </location>
</feature>
<evidence type="ECO:0000259" key="2">
    <source>
        <dbReference type="Pfam" id="PF13966"/>
    </source>
</evidence>
<dbReference type="PANTHER" id="PTHR33116:SF75">
    <property type="entry name" value="RIBONUCLEASE H PROTEIN"/>
    <property type="match status" value="1"/>
</dbReference>
<dbReference type="Gramene" id="EOX92959">
    <property type="protein sequence ID" value="EOX92959"/>
    <property type="gene ID" value="TCM_001819"/>
</dbReference>
<evidence type="ECO:0000313" key="4">
    <source>
        <dbReference type="Proteomes" id="UP000026915"/>
    </source>
</evidence>
<dbReference type="InterPro" id="IPR000477">
    <property type="entry name" value="RT_dom"/>
</dbReference>
<evidence type="ECO:0000313" key="3">
    <source>
        <dbReference type="EMBL" id="EOX92959.1"/>
    </source>
</evidence>
<reference evidence="3 4" key="1">
    <citation type="journal article" date="2013" name="Genome Biol.">
        <title>The genome sequence of the most widely cultivated cacao type and its use to identify candidate genes regulating pod color.</title>
        <authorList>
            <person name="Motamayor J.C."/>
            <person name="Mockaitis K."/>
            <person name="Schmutz J."/>
            <person name="Haiminen N."/>
            <person name="Iii D.L."/>
            <person name="Cornejo O."/>
            <person name="Findley S.D."/>
            <person name="Zheng P."/>
            <person name="Utro F."/>
            <person name="Royaert S."/>
            <person name="Saski C."/>
            <person name="Jenkins J."/>
            <person name="Podicheti R."/>
            <person name="Zhao M."/>
            <person name="Scheffler B.E."/>
            <person name="Stack J.C."/>
            <person name="Feltus F.A."/>
            <person name="Mustiga G.M."/>
            <person name="Amores F."/>
            <person name="Phillips W."/>
            <person name="Marelli J.P."/>
            <person name="May G.D."/>
            <person name="Shapiro H."/>
            <person name="Ma J."/>
            <person name="Bustamante C.D."/>
            <person name="Schnell R.J."/>
            <person name="Main D."/>
            <person name="Gilbert D."/>
            <person name="Parida L."/>
            <person name="Kuhn D.N."/>
        </authorList>
    </citation>
    <scope>NUCLEOTIDE SEQUENCE [LARGE SCALE GENOMIC DNA]</scope>
    <source>
        <strain evidence="4">cv. Matina 1-6</strain>
    </source>
</reference>
<dbReference type="EMBL" id="CM001879">
    <property type="protein sequence ID" value="EOX92959.1"/>
    <property type="molecule type" value="Genomic_DNA"/>
</dbReference>
<dbReference type="AlphaFoldDB" id="A0A061DJR9"/>
<name>A0A061DJR9_THECC</name>
<accession>A0A061DJR9</accession>
<gene>
    <name evidence="3" type="ORF">TCM_001819</name>
</gene>
<dbReference type="PANTHER" id="PTHR33116">
    <property type="entry name" value="REVERSE TRANSCRIPTASE ZINC-BINDING DOMAIN-CONTAINING PROTEIN-RELATED-RELATED"/>
    <property type="match status" value="1"/>
</dbReference>
<sequence>MCQTRLDTKHVKTKSKTYLTRVFSCRVNVLYSKLLSLAFIYDTLVEVRILYKIANLLTRSWQCNSTKLLWNGSHSTPFNPSRGVKQGDSLSPYLFVLCIERFTHRINAVVANSIWKSMKLSPRCPLLTHLFFANDFILFAKASIEHMEVIKEVIDDYCACSGQKVSVEKSLFYCSKSASKGSINNLKLERLCRNFLWGSDENHRKGLSSSGQYTIATVYNYLRNISSSTAVELSGIWQDAWKWQEPQRLRTFLVQCLHGRILTNRERQRRRLTSDSVCLHCKMEDETVIHVLRDCMVATSLWVRLVPQQERYKKGTLNLELNYGEFIKGYVLHGTWVSKRLIYKLIACLLDEPLPQLELTHIIKRLMSFQNKHL</sequence>
<dbReference type="Pfam" id="PF13966">
    <property type="entry name" value="zf-RVT"/>
    <property type="match status" value="1"/>
</dbReference>